<evidence type="ECO:0000313" key="3">
    <source>
        <dbReference type="EMBL" id="MBT2134757.1"/>
    </source>
</evidence>
<evidence type="ECO:0000313" key="4">
    <source>
        <dbReference type="Proteomes" id="UP000811255"/>
    </source>
</evidence>
<dbReference type="Pfam" id="PF04909">
    <property type="entry name" value="Amidohydro_2"/>
    <property type="match status" value="1"/>
</dbReference>
<keyword evidence="1" id="KW-0456">Lyase</keyword>
<dbReference type="Gene3D" id="3.20.20.140">
    <property type="entry name" value="Metal-dependent hydrolases"/>
    <property type="match status" value="1"/>
</dbReference>
<sequence>MTLIIDCHGHYTTAPSQHDVWRDAQKAAFKDGSAPPPYPAISDDEIRETIEKNQLRLIRERGADHTIFSPRASTMAHHVGDQSVSEAWSIACNDLIYRVTELYPDVFTGVCMLPQSPKADLTASIKELRRCVEELGFIGCNLNPDPGGGHFTHPPLTDESWFPIYEVLAELDVPAMIHVSGSCNPAMHATGGFYLAADTVAFMQLLQGDLFSRFPTLRFIIPHGGGAVPFHWGRYRGLADMLKQPSLDTHLMNNVYFDTCVYHQPGIDLLADVIETKNILFGSEMVGAVRGIDPTTGHYFDDTKRYIDALDISNEQKHAIFEGNARKVFPRLDAKLKAMGK</sequence>
<dbReference type="PANTHER" id="PTHR21240:SF28">
    <property type="entry name" value="ISO-OROTATE DECARBOXYLASE (EUROFUNG)"/>
    <property type="match status" value="1"/>
</dbReference>
<dbReference type="InterPro" id="IPR006680">
    <property type="entry name" value="Amidohydro-rel"/>
</dbReference>
<feature type="domain" description="Amidohydrolase-related" evidence="2">
    <location>
        <begin position="5"/>
        <end position="330"/>
    </location>
</feature>
<protein>
    <submittedName>
        <fullName evidence="3">Amidohydrolase family protein</fullName>
    </submittedName>
</protein>
<reference evidence="3 4" key="1">
    <citation type="submission" date="2021-05" db="EMBL/GenBank/DDBJ databases">
        <title>Croceibacterium sp. LX-88 genome sequence.</title>
        <authorList>
            <person name="Luo X."/>
        </authorList>
    </citation>
    <scope>NUCLEOTIDE SEQUENCE [LARGE SCALE GENOMIC DNA]</scope>
    <source>
        <strain evidence="3 4">LX-88</strain>
    </source>
</reference>
<evidence type="ECO:0000256" key="1">
    <source>
        <dbReference type="ARBA" id="ARBA00023239"/>
    </source>
</evidence>
<gene>
    <name evidence="3" type="ORF">KK137_10460</name>
</gene>
<accession>A0ABS5W6M6</accession>
<keyword evidence="4" id="KW-1185">Reference proteome</keyword>
<dbReference type="InterPro" id="IPR032465">
    <property type="entry name" value="ACMSD"/>
</dbReference>
<dbReference type="Proteomes" id="UP000811255">
    <property type="component" value="Unassembled WGS sequence"/>
</dbReference>
<dbReference type="InterPro" id="IPR032466">
    <property type="entry name" value="Metal_Hydrolase"/>
</dbReference>
<dbReference type="RefSeq" id="WP_214536381.1">
    <property type="nucleotide sequence ID" value="NZ_JAHFVK010000002.1"/>
</dbReference>
<proteinExistence type="predicted"/>
<organism evidence="3 4">
    <name type="scientific">Croceibacterium selenioxidans</name>
    <dbReference type="NCBI Taxonomy" id="2838833"/>
    <lineage>
        <taxon>Bacteria</taxon>
        <taxon>Pseudomonadati</taxon>
        <taxon>Pseudomonadota</taxon>
        <taxon>Alphaproteobacteria</taxon>
        <taxon>Sphingomonadales</taxon>
        <taxon>Erythrobacteraceae</taxon>
        <taxon>Croceibacterium</taxon>
    </lineage>
</organism>
<dbReference type="PANTHER" id="PTHR21240">
    <property type="entry name" value="2-AMINO-3-CARBOXYLMUCONATE-6-SEMIALDEHYDE DECARBOXYLASE"/>
    <property type="match status" value="1"/>
</dbReference>
<evidence type="ECO:0000259" key="2">
    <source>
        <dbReference type="Pfam" id="PF04909"/>
    </source>
</evidence>
<comment type="caution">
    <text evidence="3">The sequence shown here is derived from an EMBL/GenBank/DDBJ whole genome shotgun (WGS) entry which is preliminary data.</text>
</comment>
<name>A0ABS5W6M6_9SPHN</name>
<dbReference type="EMBL" id="JAHFVK010000002">
    <property type="protein sequence ID" value="MBT2134757.1"/>
    <property type="molecule type" value="Genomic_DNA"/>
</dbReference>
<dbReference type="SUPFAM" id="SSF51556">
    <property type="entry name" value="Metallo-dependent hydrolases"/>
    <property type="match status" value="1"/>
</dbReference>